<keyword evidence="9 11" id="KW-0472">Membrane</keyword>
<evidence type="ECO:0000256" key="6">
    <source>
        <dbReference type="ARBA" id="ARBA00023004"/>
    </source>
</evidence>
<dbReference type="Gene3D" id="2.170.130.10">
    <property type="entry name" value="TonB-dependent receptor, plug domain"/>
    <property type="match status" value="1"/>
</dbReference>
<evidence type="ECO:0000259" key="14">
    <source>
        <dbReference type="Pfam" id="PF00593"/>
    </source>
</evidence>
<accession>A0A1G6VFX1</accession>
<dbReference type="InterPro" id="IPR023997">
    <property type="entry name" value="TonB-dep_OMP_SusC/RagA_CS"/>
</dbReference>
<dbReference type="Proteomes" id="UP000198748">
    <property type="component" value="Unassembled WGS sequence"/>
</dbReference>
<feature type="domain" description="Protein FecR C-terminal" evidence="16">
    <location>
        <begin position="46"/>
        <end position="109"/>
    </location>
</feature>
<dbReference type="Gene3D" id="2.40.170.20">
    <property type="entry name" value="TonB-dependent receptor, beta-barrel domain"/>
    <property type="match status" value="1"/>
</dbReference>
<evidence type="ECO:0000313" key="17">
    <source>
        <dbReference type="EMBL" id="SDD51815.1"/>
    </source>
</evidence>
<dbReference type="InterPro" id="IPR036942">
    <property type="entry name" value="Beta-barrel_TonB_sf"/>
</dbReference>
<comment type="subcellular location">
    <subcellularLocation>
        <location evidence="1 11">Cell outer membrane</location>
        <topology evidence="1 11">Multi-pass membrane protein</topology>
    </subcellularLocation>
</comment>
<dbReference type="InterPro" id="IPR037066">
    <property type="entry name" value="Plug_dom_sf"/>
</dbReference>
<dbReference type="Pfam" id="PF00593">
    <property type="entry name" value="TonB_dep_Rec_b-barrel"/>
    <property type="match status" value="1"/>
</dbReference>
<dbReference type="RefSeq" id="WP_229212516.1">
    <property type="nucleotide sequence ID" value="NZ_FNAN01000001.1"/>
</dbReference>
<keyword evidence="4" id="KW-0410">Iron transport</keyword>
<dbReference type="Gene3D" id="3.55.50.30">
    <property type="match status" value="1"/>
</dbReference>
<evidence type="ECO:0000256" key="12">
    <source>
        <dbReference type="RuleBase" id="RU003357"/>
    </source>
</evidence>
<dbReference type="EMBL" id="FNAN01000001">
    <property type="protein sequence ID" value="SDD51815.1"/>
    <property type="molecule type" value="Genomic_DNA"/>
</dbReference>
<dbReference type="InterPro" id="IPR008969">
    <property type="entry name" value="CarboxyPept-like_regulatory"/>
</dbReference>
<dbReference type="GO" id="GO:0009279">
    <property type="term" value="C:cell outer membrane"/>
    <property type="evidence" value="ECO:0007669"/>
    <property type="project" value="UniProtKB-SubCell"/>
</dbReference>
<evidence type="ECO:0000256" key="7">
    <source>
        <dbReference type="ARBA" id="ARBA00023065"/>
    </source>
</evidence>
<keyword evidence="18" id="KW-1185">Reference proteome</keyword>
<evidence type="ECO:0000256" key="4">
    <source>
        <dbReference type="ARBA" id="ARBA00022496"/>
    </source>
</evidence>
<keyword evidence="6" id="KW-0408">Iron</keyword>
<dbReference type="PANTHER" id="PTHR32552:SF81">
    <property type="entry name" value="TONB-DEPENDENT OUTER MEMBRANE RECEPTOR"/>
    <property type="match status" value="1"/>
</dbReference>
<feature type="region of interest" description="Disordered" evidence="13">
    <location>
        <begin position="120"/>
        <end position="139"/>
    </location>
</feature>
<protein>
    <submittedName>
        <fullName evidence="17">TonB-linked outer membrane protein, SusC/RagA family</fullName>
    </submittedName>
</protein>
<keyword evidence="3 11" id="KW-1134">Transmembrane beta strand</keyword>
<evidence type="ECO:0000259" key="16">
    <source>
        <dbReference type="Pfam" id="PF16344"/>
    </source>
</evidence>
<comment type="similarity">
    <text evidence="11 12">Belongs to the TonB-dependent receptor family.</text>
</comment>
<reference evidence="18" key="1">
    <citation type="submission" date="2016-10" db="EMBL/GenBank/DDBJ databases">
        <authorList>
            <person name="Varghese N."/>
            <person name="Submissions S."/>
        </authorList>
    </citation>
    <scope>NUCLEOTIDE SEQUENCE [LARGE SCALE GENOMIC DNA]</scope>
    <source>
        <strain evidence="18">DSM 25329</strain>
    </source>
</reference>
<dbReference type="Pfam" id="PF16344">
    <property type="entry name" value="FecR_C"/>
    <property type="match status" value="1"/>
</dbReference>
<evidence type="ECO:0000256" key="2">
    <source>
        <dbReference type="ARBA" id="ARBA00022448"/>
    </source>
</evidence>
<evidence type="ECO:0000256" key="9">
    <source>
        <dbReference type="ARBA" id="ARBA00023136"/>
    </source>
</evidence>
<evidence type="ECO:0000313" key="18">
    <source>
        <dbReference type="Proteomes" id="UP000198748"/>
    </source>
</evidence>
<dbReference type="NCBIfam" id="TIGR04056">
    <property type="entry name" value="OMP_RagA_SusC"/>
    <property type="match status" value="1"/>
</dbReference>
<evidence type="ECO:0000256" key="11">
    <source>
        <dbReference type="PROSITE-ProRule" id="PRU01360"/>
    </source>
</evidence>
<dbReference type="AlphaFoldDB" id="A0A1G6VFX1"/>
<dbReference type="Gene3D" id="2.60.40.1120">
    <property type="entry name" value="Carboxypeptidase-like, regulatory domain"/>
    <property type="match status" value="1"/>
</dbReference>
<evidence type="ECO:0000256" key="1">
    <source>
        <dbReference type="ARBA" id="ARBA00004571"/>
    </source>
</evidence>
<keyword evidence="2 11" id="KW-0813">Transport</keyword>
<dbReference type="SUPFAM" id="SSF49464">
    <property type="entry name" value="Carboxypeptidase regulatory domain-like"/>
    <property type="match status" value="1"/>
</dbReference>
<dbReference type="Pfam" id="PF07715">
    <property type="entry name" value="Plug"/>
    <property type="match status" value="1"/>
</dbReference>
<dbReference type="Pfam" id="PF13715">
    <property type="entry name" value="CarbopepD_reg_2"/>
    <property type="match status" value="1"/>
</dbReference>
<dbReference type="InterPro" id="IPR039426">
    <property type="entry name" value="TonB-dep_rcpt-like"/>
</dbReference>
<sequence>MNPHVPLAKAFGLYAMLSLCPPPGFGQLLASAQPTQTEARQTQPVRLRDALLKLKERYGADILFEEKLLDDLKVSSTAVNPARTLEQNLDALLASTGLKYKKIKDNTYVLLATKERRKKENAVPARESSALPQDNSPLASLAPVTRTEAAESTVRGTVVDAKGEPLIGVSVLVKGTTRGTATDVAGKYEILADDASAVLVFSFVGYVRKEVVVGAQSEINVTLAEDTQNLSEVVVTALGIKRDKRALGYSVQEIGGDAVSTAKEANLATTLAGKMAGVQVTRSANGAGGSSRVVIRGSNSLVGNSQPLYVIDGIPMDNSNPNAPSSTGGIDYGDGISNINPEDVESISVLKGPNAAALYGQRGSNGVVLITTKSGKSRKGIGIRYGIDYSVGDALVLPDFQDEYGQGLDGAFTHFRGNDGKIYTWAAAQAGNIQGMPKVSGGRDRFTRASWGARMDGQQYEDQWGNVLSFSPQPNTFQTFFRKEKQLVNNLSLEGGNDNINYRLSYGNTNIDGYTPGNTLKRNNVNLRTVAKITPKLELDVKANYIGQKGANRPTVSDASDNPAYLFISQPRSMPMSILANSAWTAEDVAKQLGYGTVPFVGMEKTYATNSSTANPYWTVDHTRNSDDRQRLLGLIRLSYQFNDWIRLTAKTGTDFYTDQRLRYREKGTYQSANRNGDISEQVTRVREDNSDILLSLTPQLTKDISLGLNLGANHQKFYSRTTGNTGSEFIVPGLYAINNTLINSYVFGLTESSINSVYLSGQVGFKEYLFLDFSARNDWSSTLSPENNSFFYPAVSASFVITDAFNIRSNTLSFLKLRASVAQAGSSGSPYQLTGTYSLDQVAHGGVPLSSFSSTIPDPNLKNELTTSVEFGVEARFFKNRAGLAFAYYNASTKNQILDVPLPPSSTFASRRINAGEIRNRGVELTLNGTPIKTADGFTWDATFNFSRNRNQVVALAEGVDTYVLGADRGVNVVAEPGKPFGTIVGNGFQWLRDDNGNRLIDPATGLPLKSNSKILYELGNALPNWIGGFNNTFRYKGLSLSGLFDISQGGKIYSQSLREELVYGTIKKTLPGRDGTYVADGVVASKSENGTWVGTGQANTKQVKAQEYWNVVAPDKDNVIPEEMLNDASYIMFRELTLNYQLPNTLVSRTPFKGIRAGIYGRNLFYLQRKTEGFAPEASSFNVNNSSLGLESTALPLLRYFGVSLNVEL</sequence>
<dbReference type="SUPFAM" id="SSF56935">
    <property type="entry name" value="Porins"/>
    <property type="match status" value="1"/>
</dbReference>
<evidence type="ECO:0000259" key="15">
    <source>
        <dbReference type="Pfam" id="PF07715"/>
    </source>
</evidence>
<keyword evidence="10 11" id="KW-0998">Cell outer membrane</keyword>
<dbReference type="STRING" id="659014.SAMN04487996_101218"/>
<dbReference type="PANTHER" id="PTHR32552">
    <property type="entry name" value="FERRICHROME IRON RECEPTOR-RELATED"/>
    <property type="match status" value="1"/>
</dbReference>
<organism evidence="17 18">
    <name type="scientific">Dyadobacter soli</name>
    <dbReference type="NCBI Taxonomy" id="659014"/>
    <lineage>
        <taxon>Bacteria</taxon>
        <taxon>Pseudomonadati</taxon>
        <taxon>Bacteroidota</taxon>
        <taxon>Cytophagia</taxon>
        <taxon>Cytophagales</taxon>
        <taxon>Spirosomataceae</taxon>
        <taxon>Dyadobacter</taxon>
    </lineage>
</organism>
<keyword evidence="8 12" id="KW-0798">TonB box</keyword>
<evidence type="ECO:0000256" key="10">
    <source>
        <dbReference type="ARBA" id="ARBA00023237"/>
    </source>
</evidence>
<evidence type="ECO:0000256" key="13">
    <source>
        <dbReference type="SAM" id="MobiDB-lite"/>
    </source>
</evidence>
<dbReference type="InterPro" id="IPR023996">
    <property type="entry name" value="TonB-dep_OMP_SusC/RagA"/>
</dbReference>
<keyword evidence="7" id="KW-0406">Ion transport</keyword>
<evidence type="ECO:0000256" key="3">
    <source>
        <dbReference type="ARBA" id="ARBA00022452"/>
    </source>
</evidence>
<dbReference type="InterPro" id="IPR032508">
    <property type="entry name" value="FecR_C"/>
</dbReference>
<evidence type="ECO:0000256" key="5">
    <source>
        <dbReference type="ARBA" id="ARBA00022692"/>
    </source>
</evidence>
<dbReference type="InterPro" id="IPR000531">
    <property type="entry name" value="Beta-barrel_TonB"/>
</dbReference>
<dbReference type="GO" id="GO:0006826">
    <property type="term" value="P:iron ion transport"/>
    <property type="evidence" value="ECO:0007669"/>
    <property type="project" value="UniProtKB-KW"/>
</dbReference>
<dbReference type="NCBIfam" id="TIGR04057">
    <property type="entry name" value="SusC_RagA_signa"/>
    <property type="match status" value="1"/>
</dbReference>
<feature type="domain" description="TonB-dependent receptor-like beta-barrel" evidence="14">
    <location>
        <begin position="593"/>
        <end position="956"/>
    </location>
</feature>
<feature type="domain" description="TonB-dependent receptor plug" evidence="15">
    <location>
        <begin position="244"/>
        <end position="367"/>
    </location>
</feature>
<name>A0A1G6VFX1_9BACT</name>
<evidence type="ECO:0000256" key="8">
    <source>
        <dbReference type="ARBA" id="ARBA00023077"/>
    </source>
</evidence>
<proteinExistence type="inferred from homology"/>
<gene>
    <name evidence="17" type="ORF">SAMN04487996_101218</name>
</gene>
<keyword evidence="5 11" id="KW-0812">Transmembrane</keyword>
<dbReference type="PROSITE" id="PS52016">
    <property type="entry name" value="TONB_DEPENDENT_REC_3"/>
    <property type="match status" value="1"/>
</dbReference>
<dbReference type="FunFam" id="2.60.40.1120:FF:000003">
    <property type="entry name" value="Outer membrane protein Omp121"/>
    <property type="match status" value="1"/>
</dbReference>
<dbReference type="InterPro" id="IPR012910">
    <property type="entry name" value="Plug_dom"/>
</dbReference>